<evidence type="ECO:0000256" key="6">
    <source>
        <dbReference type="ARBA" id="ARBA00023233"/>
    </source>
</evidence>
<evidence type="ECO:0000256" key="5">
    <source>
        <dbReference type="ARBA" id="ARBA00023198"/>
    </source>
</evidence>
<dbReference type="Pfam" id="PF02758">
    <property type="entry name" value="PYRIN"/>
    <property type="match status" value="1"/>
</dbReference>
<keyword evidence="5" id="KW-0395">Inflammatory response</keyword>
<dbReference type="Gene3D" id="1.10.533.10">
    <property type="entry name" value="Death Domain, Fas"/>
    <property type="match status" value="2"/>
</dbReference>
<evidence type="ECO:0000259" key="7">
    <source>
        <dbReference type="PROSITE" id="PS50209"/>
    </source>
</evidence>
<organism evidence="9 10">
    <name type="scientific">Neogobius melanostomus</name>
    <name type="common">round goby</name>
    <dbReference type="NCBI Taxonomy" id="47308"/>
    <lineage>
        <taxon>Eukaryota</taxon>
        <taxon>Metazoa</taxon>
        <taxon>Chordata</taxon>
        <taxon>Craniata</taxon>
        <taxon>Vertebrata</taxon>
        <taxon>Euteleostomi</taxon>
        <taxon>Actinopterygii</taxon>
        <taxon>Neopterygii</taxon>
        <taxon>Teleostei</taxon>
        <taxon>Neoteleostei</taxon>
        <taxon>Acanthomorphata</taxon>
        <taxon>Gobiaria</taxon>
        <taxon>Gobiiformes</taxon>
        <taxon>Gobioidei</taxon>
        <taxon>Gobiidae</taxon>
        <taxon>Benthophilinae</taxon>
        <taxon>Neogobiini</taxon>
        <taxon>Neogobius</taxon>
    </lineage>
</organism>
<dbReference type="PROSITE" id="PS50824">
    <property type="entry name" value="DAPIN"/>
    <property type="match status" value="1"/>
</dbReference>
<dbReference type="AlphaFoldDB" id="A0A8C6ULW1"/>
<keyword evidence="4" id="KW-0391">Immunity</keyword>
<dbReference type="GO" id="GO:0061702">
    <property type="term" value="C:canonical inflammasome complex"/>
    <property type="evidence" value="ECO:0007669"/>
    <property type="project" value="UniProtKB-SubCell"/>
</dbReference>
<dbReference type="GO" id="GO:0042981">
    <property type="term" value="P:regulation of apoptotic process"/>
    <property type="evidence" value="ECO:0007669"/>
    <property type="project" value="InterPro"/>
</dbReference>
<protein>
    <submittedName>
        <fullName evidence="9">Uncharacterized protein</fullName>
    </submittedName>
</protein>
<feature type="domain" description="CARD" evidence="7">
    <location>
        <begin position="110"/>
        <end position="201"/>
    </location>
</feature>
<dbReference type="Ensembl" id="ENSNMLT00000041237.1">
    <property type="protein sequence ID" value="ENSNMLP00000037015.1"/>
    <property type="gene ID" value="ENSNMLG00000022929.1"/>
</dbReference>
<evidence type="ECO:0000256" key="3">
    <source>
        <dbReference type="ARBA" id="ARBA00022588"/>
    </source>
</evidence>
<keyword evidence="3" id="KW-0399">Innate immunity</keyword>
<evidence type="ECO:0000256" key="1">
    <source>
        <dbReference type="ARBA" id="ARBA00004110"/>
    </source>
</evidence>
<evidence type="ECO:0000256" key="2">
    <source>
        <dbReference type="ARBA" id="ARBA00022490"/>
    </source>
</evidence>
<evidence type="ECO:0000313" key="10">
    <source>
        <dbReference type="Proteomes" id="UP000694523"/>
    </source>
</evidence>
<dbReference type="GO" id="GO:0006954">
    <property type="term" value="P:inflammatory response"/>
    <property type="evidence" value="ECO:0007669"/>
    <property type="project" value="UniProtKB-KW"/>
</dbReference>
<dbReference type="InterPro" id="IPR004020">
    <property type="entry name" value="DAPIN"/>
</dbReference>
<dbReference type="SUPFAM" id="SSF47986">
    <property type="entry name" value="DEATH domain"/>
    <property type="match status" value="2"/>
</dbReference>
<accession>A0A8C6ULW1</accession>
<dbReference type="InterPro" id="IPR011029">
    <property type="entry name" value="DEATH-like_dom_sf"/>
</dbReference>
<dbReference type="InterPro" id="IPR051249">
    <property type="entry name" value="NLRP_Inflammasome"/>
</dbReference>
<proteinExistence type="predicted"/>
<dbReference type="GO" id="GO:0045087">
    <property type="term" value="P:innate immune response"/>
    <property type="evidence" value="ECO:0007669"/>
    <property type="project" value="UniProtKB-KW"/>
</dbReference>
<dbReference type="SMART" id="SM01289">
    <property type="entry name" value="PYRIN"/>
    <property type="match status" value="1"/>
</dbReference>
<dbReference type="Proteomes" id="UP000694523">
    <property type="component" value="Unplaced"/>
</dbReference>
<comment type="subcellular location">
    <subcellularLocation>
        <location evidence="1">Inflammasome</location>
    </subcellularLocation>
</comment>
<reference evidence="9" key="2">
    <citation type="submission" date="2025-09" db="UniProtKB">
        <authorList>
            <consortium name="Ensembl"/>
        </authorList>
    </citation>
    <scope>IDENTIFICATION</scope>
</reference>
<dbReference type="InterPro" id="IPR001315">
    <property type="entry name" value="CARD"/>
</dbReference>
<reference evidence="9" key="1">
    <citation type="submission" date="2025-08" db="UniProtKB">
        <authorList>
            <consortium name="Ensembl"/>
        </authorList>
    </citation>
    <scope>IDENTIFICATION</scope>
</reference>
<evidence type="ECO:0000259" key="8">
    <source>
        <dbReference type="PROSITE" id="PS50824"/>
    </source>
</evidence>
<dbReference type="InterPro" id="IPR033516">
    <property type="entry name" value="CARD8/ASC/NALP1_CARD"/>
</dbReference>
<dbReference type="PANTHER" id="PTHR46985:SF2">
    <property type="entry name" value="APOPTOSIS-ASSOCIATED SPECK-LIKE PROTEIN CONTAINING A CARD"/>
    <property type="match status" value="1"/>
</dbReference>
<keyword evidence="2" id="KW-0963">Cytoplasm</keyword>
<feature type="domain" description="Pyrin" evidence="8">
    <location>
        <begin position="1"/>
        <end position="91"/>
    </location>
</feature>
<dbReference type="CDD" id="cd08330">
    <property type="entry name" value="CARD_ASC_NALP1"/>
    <property type="match status" value="1"/>
</dbReference>
<evidence type="ECO:0000313" key="9">
    <source>
        <dbReference type="Ensembl" id="ENSNMLP00000037015.1"/>
    </source>
</evidence>
<dbReference type="Pfam" id="PF00619">
    <property type="entry name" value="CARD"/>
    <property type="match status" value="1"/>
</dbReference>
<dbReference type="PANTHER" id="PTHR46985">
    <property type="entry name" value="NACHT, LRR AND PYD DOMAINS-CONTAINING PROTEIN 1"/>
    <property type="match status" value="1"/>
</dbReference>
<evidence type="ECO:0000256" key="4">
    <source>
        <dbReference type="ARBA" id="ARBA00022859"/>
    </source>
</evidence>
<keyword evidence="10" id="KW-1185">Reference proteome</keyword>
<name>A0A8C6ULW1_9GOBI</name>
<dbReference type="PROSITE" id="PS50209">
    <property type="entry name" value="CARD"/>
    <property type="match status" value="1"/>
</dbReference>
<sequence length="202" mass="22572">MASPRILIAEALLDLTQEDLTKFTARLKEPRGDEHKPARLKQAQLIGKDHQGLADLLADSFSGNAVSITLALLRAIGANRVADDLGECKRKPRIWFRPRVKAVRNFCFSFVNTLGHFVDRNRNELIGRVSNVAPILDHLLQEKVLKDEQYAEAMAISSTQTKMRFLFSGPLKSAGVKGKAVLLSALKEHEPYLIEELEEKEG</sequence>
<keyword evidence="6" id="KW-1271">Inflammasome</keyword>